<keyword evidence="5" id="KW-1133">Transmembrane helix</keyword>
<dbReference type="Proteomes" id="UP000290289">
    <property type="component" value="Unassembled WGS sequence"/>
</dbReference>
<sequence>MNEISPRPPSPPPAMASSMLLISLLLLLLQALLLKPTNAIPVDELSPRIESQFYTRAKVPDFPDSPTRSTNGSPVPATATATLPNLQYPMARNSEVVIFGNATLSSPNRTFELGFFSTNNESPKWYLGIWYALIPVPTYVWVANRGRAVNNLNSSSLEITGSGRLVVKESGNSIVWSSTNAGIGVSVELLENGNLVLLTQGGTVAWQSFDYPTDTWLPGMNLTSERGLTCWRSYIDPSPGLYSLRLRPPEYGEFELVFNGTASYWTTGNWTGNAFANVPQMTVPYIYKFHFIDPFTPTASFGFTESPLDGRLDPPLTRFQMDPSGQLRQFTWATQTWNTFWFQPEKKCRVFGMCGPFGVCNGETPRPCECDSGFQPVDESSWNLGDYSGGCRRVYNEGVACGQRDDRFDKVGVVRYVGSYSKPYRTDFDDCQDICLLLCTCIGVDYDNITGICRVYNGSLSNLQNLSSESGFVNDFYLRVQKSATRLEKKVPIRVVLSASIVGSIVILGFVAAVVVIFIKKIIEGNVREVIDNRLGCTYNIEEAERAAMVAVWCIQDAEAMRPTMGMVVKMLEGLVEVTVPPAPKLLQALVSGESFCGVKADSGIGLSNGSDFSGYNTRLSSGCSESSIVLSFSVYLGLVESQVRGSSPQLPDVNTAHMNSGLTALAIVAIIAGYSRPVKVTGFVTGTPEENVPVKAEASAGSSSAVLQSPTLMIDGVDDAVSSLEPAELHHAPPAFIGSSDGDYPVIHTFQDAKSICFVETTKLWSIAGPIAFNILCNYGVNSFTNIFVGHIGNVELSAVAISLSVISNFSFGFLLGMASALETLCGQAFGAGQVDMLGVYMQRSSSWQAQSKVGVLAWIGFISLIAHIGILFLFIKVFGWGTGGAAAAYDISAWGMALAQVVYIVGWCTDGWKGLYGWPSRNCGLLQTLYCFSCHALLGDLVFHDHNCSPGHLDDPVIAVGSLSICMNVNGWEGMLFIGINAAIRGSSPIHFVRILGIPTSLPFIVYLVLLGVHLLQLYFLAAFVSLMSLDQHILELAKYSVIITILESLLIGMIFALVILAAKDHFAIIFTESKEMQQAVSRLAFLLSVTMLLNSVQPVISGNLDWYDIWDIIADTDPPVHRLQY</sequence>
<feature type="signal peptide" evidence="7">
    <location>
        <begin position="1"/>
        <end position="39"/>
    </location>
</feature>
<name>A0A498KVL3_MALDO</name>
<proteinExistence type="inferred from homology"/>
<comment type="caution">
    <text evidence="10">The sequence shown here is derived from an EMBL/GenBank/DDBJ whole genome shotgun (WGS) entry which is preliminary data.</text>
</comment>
<dbReference type="Pfam" id="PF01554">
    <property type="entry name" value="MatE"/>
    <property type="match status" value="1"/>
</dbReference>
<dbReference type="Pfam" id="PF00954">
    <property type="entry name" value="S_locus_glycop"/>
    <property type="match status" value="1"/>
</dbReference>
<dbReference type="GO" id="GO:0015297">
    <property type="term" value="F:antiporter activity"/>
    <property type="evidence" value="ECO:0007669"/>
    <property type="project" value="InterPro"/>
</dbReference>
<evidence type="ECO:0000313" key="11">
    <source>
        <dbReference type="Proteomes" id="UP000290289"/>
    </source>
</evidence>
<evidence type="ECO:0000259" key="9">
    <source>
        <dbReference type="PROSITE" id="PS50948"/>
    </source>
</evidence>
<dbReference type="SMART" id="SM00108">
    <property type="entry name" value="B_lectin"/>
    <property type="match status" value="1"/>
</dbReference>
<evidence type="ECO:0000256" key="1">
    <source>
        <dbReference type="ARBA" id="ARBA00010199"/>
    </source>
</evidence>
<evidence type="ECO:0000256" key="5">
    <source>
        <dbReference type="RuleBase" id="RU004914"/>
    </source>
</evidence>
<dbReference type="GO" id="GO:0016020">
    <property type="term" value="C:membrane"/>
    <property type="evidence" value="ECO:0007669"/>
    <property type="project" value="InterPro"/>
</dbReference>
<dbReference type="InterPro" id="IPR036426">
    <property type="entry name" value="Bulb-type_lectin_dom_sf"/>
</dbReference>
<keyword evidence="5" id="KW-0472">Membrane</keyword>
<feature type="chain" id="PRO_5019763065" description="Protein DETOXIFICATION" evidence="7">
    <location>
        <begin position="40"/>
        <end position="1128"/>
    </location>
</feature>
<dbReference type="GO" id="GO:0042910">
    <property type="term" value="F:xenobiotic transmembrane transporter activity"/>
    <property type="evidence" value="ECO:0007669"/>
    <property type="project" value="InterPro"/>
</dbReference>
<feature type="transmembrane region" description="Helical" evidence="5">
    <location>
        <begin position="495"/>
        <end position="519"/>
    </location>
</feature>
<feature type="transmembrane region" description="Helical" evidence="5">
    <location>
        <begin position="855"/>
        <end position="877"/>
    </location>
</feature>
<evidence type="ECO:0000313" key="10">
    <source>
        <dbReference type="EMBL" id="RXI09725.1"/>
    </source>
</evidence>
<dbReference type="Gene3D" id="1.10.510.10">
    <property type="entry name" value="Transferase(Phosphotransferase) domain 1"/>
    <property type="match status" value="1"/>
</dbReference>
<keyword evidence="2 7" id="KW-0732">Signal</keyword>
<accession>A0A498KVL3</accession>
<dbReference type="CDD" id="cd00028">
    <property type="entry name" value="B_lectin"/>
    <property type="match status" value="1"/>
</dbReference>
<protein>
    <recommendedName>
        <fullName evidence="5">Protein DETOXIFICATION</fullName>
    </recommendedName>
    <alternativeName>
        <fullName evidence="5">Multidrug and toxic compound extrusion protein</fullName>
    </alternativeName>
</protein>
<dbReference type="Gene3D" id="2.90.10.10">
    <property type="entry name" value="Bulb-type lectin domain"/>
    <property type="match status" value="1"/>
</dbReference>
<feature type="transmembrane region" description="Helical" evidence="5">
    <location>
        <begin position="1086"/>
        <end position="1103"/>
    </location>
</feature>
<keyword evidence="11" id="KW-1185">Reference proteome</keyword>
<feature type="domain" description="Apple" evidence="9">
    <location>
        <begin position="401"/>
        <end position="481"/>
    </location>
</feature>
<evidence type="ECO:0000259" key="8">
    <source>
        <dbReference type="PROSITE" id="PS50927"/>
    </source>
</evidence>
<feature type="transmembrane region" description="Helical" evidence="5">
    <location>
        <begin position="1042"/>
        <end position="1065"/>
    </location>
</feature>
<dbReference type="CDD" id="cd01098">
    <property type="entry name" value="PAN_AP_plant"/>
    <property type="match status" value="1"/>
</dbReference>
<dbReference type="InterPro" id="IPR002528">
    <property type="entry name" value="MATE_fam"/>
</dbReference>
<feature type="transmembrane region" description="Helical" evidence="5">
    <location>
        <begin position="1006"/>
        <end position="1030"/>
    </location>
</feature>
<dbReference type="InterPro" id="IPR003609">
    <property type="entry name" value="Pan_app"/>
</dbReference>
<feature type="compositionally biased region" description="Polar residues" evidence="6">
    <location>
        <begin position="66"/>
        <end position="79"/>
    </location>
</feature>
<dbReference type="SMART" id="SM00473">
    <property type="entry name" value="PAN_AP"/>
    <property type="match status" value="1"/>
</dbReference>
<evidence type="ECO:0000256" key="3">
    <source>
        <dbReference type="ARBA" id="ARBA00023157"/>
    </source>
</evidence>
<feature type="region of interest" description="Disordered" evidence="6">
    <location>
        <begin position="60"/>
        <end position="79"/>
    </location>
</feature>
<dbReference type="AlphaFoldDB" id="A0A498KVL3"/>
<gene>
    <name evidence="10" type="ORF">DVH24_013553</name>
</gene>
<evidence type="ECO:0000256" key="7">
    <source>
        <dbReference type="SAM" id="SignalP"/>
    </source>
</evidence>
<dbReference type="PANTHER" id="PTHR32444:SF247">
    <property type="entry name" value="OS01G0958200 PROTEIN"/>
    <property type="match status" value="1"/>
</dbReference>
<comment type="caution">
    <text evidence="5">Lacks conserved residue(s) required for the propagation of feature annotation.</text>
</comment>
<comment type="similarity">
    <text evidence="1 5">Belongs to the multi antimicrobial extrusion (MATE) (TC 2.A.66.1) family.</text>
</comment>
<dbReference type="PROSITE" id="PS50927">
    <property type="entry name" value="BULB_LECTIN"/>
    <property type="match status" value="1"/>
</dbReference>
<dbReference type="GO" id="GO:0048544">
    <property type="term" value="P:recognition of pollen"/>
    <property type="evidence" value="ECO:0007669"/>
    <property type="project" value="InterPro"/>
</dbReference>
<reference evidence="10 11" key="1">
    <citation type="submission" date="2018-10" db="EMBL/GenBank/DDBJ databases">
        <title>A high-quality apple genome assembly.</title>
        <authorList>
            <person name="Hu J."/>
        </authorList>
    </citation>
    <scope>NUCLEOTIDE SEQUENCE [LARGE SCALE GENOMIC DNA]</scope>
    <source>
        <strain evidence="11">cv. HFTH1</strain>
        <tissue evidence="10">Young leaf</tissue>
    </source>
</reference>
<feature type="domain" description="Bulb-type lectin" evidence="8">
    <location>
        <begin position="89"/>
        <end position="210"/>
    </location>
</feature>
<evidence type="ECO:0000256" key="2">
    <source>
        <dbReference type="ARBA" id="ARBA00022729"/>
    </source>
</evidence>
<keyword evidence="4" id="KW-0325">Glycoprotein</keyword>
<evidence type="ECO:0000256" key="6">
    <source>
        <dbReference type="SAM" id="MobiDB-lite"/>
    </source>
</evidence>
<dbReference type="PANTHER" id="PTHR32444">
    <property type="entry name" value="BULB-TYPE LECTIN DOMAIN-CONTAINING PROTEIN"/>
    <property type="match status" value="1"/>
</dbReference>
<dbReference type="PROSITE" id="PS50948">
    <property type="entry name" value="PAN"/>
    <property type="match status" value="1"/>
</dbReference>
<organism evidence="10 11">
    <name type="scientific">Malus domestica</name>
    <name type="common">Apple</name>
    <name type="synonym">Pyrus malus</name>
    <dbReference type="NCBI Taxonomy" id="3750"/>
    <lineage>
        <taxon>Eukaryota</taxon>
        <taxon>Viridiplantae</taxon>
        <taxon>Streptophyta</taxon>
        <taxon>Embryophyta</taxon>
        <taxon>Tracheophyta</taxon>
        <taxon>Spermatophyta</taxon>
        <taxon>Magnoliopsida</taxon>
        <taxon>eudicotyledons</taxon>
        <taxon>Gunneridae</taxon>
        <taxon>Pentapetalae</taxon>
        <taxon>rosids</taxon>
        <taxon>fabids</taxon>
        <taxon>Rosales</taxon>
        <taxon>Rosaceae</taxon>
        <taxon>Amygdaloideae</taxon>
        <taxon>Maleae</taxon>
        <taxon>Malus</taxon>
    </lineage>
</organism>
<dbReference type="Pfam" id="PF01453">
    <property type="entry name" value="B_lectin"/>
    <property type="match status" value="1"/>
</dbReference>
<keyword evidence="3" id="KW-1015">Disulfide bond</keyword>
<dbReference type="EMBL" id="RDQH01000211">
    <property type="protein sequence ID" value="RXI09725.1"/>
    <property type="molecule type" value="Genomic_DNA"/>
</dbReference>
<evidence type="ECO:0000256" key="4">
    <source>
        <dbReference type="ARBA" id="ARBA00023180"/>
    </source>
</evidence>
<keyword evidence="5" id="KW-0812">Transmembrane</keyword>
<dbReference type="InterPro" id="IPR000858">
    <property type="entry name" value="S_locus_glycoprot_dom"/>
</dbReference>
<dbReference type="SUPFAM" id="SSF51110">
    <property type="entry name" value="alpha-D-mannose-specific plant lectins"/>
    <property type="match status" value="1"/>
</dbReference>
<dbReference type="InterPro" id="IPR001480">
    <property type="entry name" value="Bulb-type_lectin_dom"/>
</dbReference>
<feature type="transmembrane region" description="Helical" evidence="5">
    <location>
        <begin position="889"/>
        <end position="910"/>
    </location>
</feature>